<evidence type="ECO:0000313" key="2">
    <source>
        <dbReference type="EMBL" id="MDQ0190089.1"/>
    </source>
</evidence>
<evidence type="ECO:0000256" key="1">
    <source>
        <dbReference type="SAM" id="MobiDB-lite"/>
    </source>
</evidence>
<dbReference type="RefSeq" id="WP_274456845.1">
    <property type="nucleotide sequence ID" value="NZ_CP067097.1"/>
</dbReference>
<feature type="region of interest" description="Disordered" evidence="1">
    <location>
        <begin position="1"/>
        <end position="22"/>
    </location>
</feature>
<sequence>MAQGKAHHKISKQRGRHPLPRRTAMGARTVSSMPQAPQSVTVIPNSADAVDADECLLPLLLLFGLWGGASAARRRAYAGGGYGPGGYGAYGAGPGAGAFGRGGFGRFGGYGGNFGGPWGGPGGPGYGAGYPGAWGSPGWFGRGGFFW</sequence>
<feature type="compositionally biased region" description="Basic residues" evidence="1">
    <location>
        <begin position="1"/>
        <end position="20"/>
    </location>
</feature>
<gene>
    <name evidence="2" type="ORF">J2S03_001952</name>
</gene>
<dbReference type="Proteomes" id="UP001232973">
    <property type="component" value="Unassembled WGS sequence"/>
</dbReference>
<proteinExistence type="predicted"/>
<organism evidence="2 3">
    <name type="scientific">Alicyclobacillus cycloheptanicus</name>
    <dbReference type="NCBI Taxonomy" id="1457"/>
    <lineage>
        <taxon>Bacteria</taxon>
        <taxon>Bacillati</taxon>
        <taxon>Bacillota</taxon>
        <taxon>Bacilli</taxon>
        <taxon>Bacillales</taxon>
        <taxon>Alicyclobacillaceae</taxon>
        <taxon>Alicyclobacillus</taxon>
    </lineage>
</organism>
<name>A0ABT9XIE5_9BACL</name>
<comment type="caution">
    <text evidence="2">The sequence shown here is derived from an EMBL/GenBank/DDBJ whole genome shotgun (WGS) entry which is preliminary data.</text>
</comment>
<keyword evidence="3" id="KW-1185">Reference proteome</keyword>
<protein>
    <submittedName>
        <fullName evidence="2">Uncharacterized protein</fullName>
    </submittedName>
</protein>
<accession>A0ABT9XIE5</accession>
<dbReference type="EMBL" id="JAUSTP010000014">
    <property type="protein sequence ID" value="MDQ0190089.1"/>
    <property type="molecule type" value="Genomic_DNA"/>
</dbReference>
<reference evidence="2 3" key="1">
    <citation type="submission" date="2023-07" db="EMBL/GenBank/DDBJ databases">
        <title>Genomic Encyclopedia of Type Strains, Phase IV (KMG-IV): sequencing the most valuable type-strain genomes for metagenomic binning, comparative biology and taxonomic classification.</title>
        <authorList>
            <person name="Goeker M."/>
        </authorList>
    </citation>
    <scope>NUCLEOTIDE SEQUENCE [LARGE SCALE GENOMIC DNA]</scope>
    <source>
        <strain evidence="2 3">DSM 4006</strain>
    </source>
</reference>
<evidence type="ECO:0000313" key="3">
    <source>
        <dbReference type="Proteomes" id="UP001232973"/>
    </source>
</evidence>